<reference evidence="4" key="1">
    <citation type="submission" date="2010-05" db="EMBL/GenBank/DDBJ databases">
        <title>The genome sequence of Magnaporthe poae strain ATCC 64411.</title>
        <authorList>
            <person name="Ma L.-J."/>
            <person name="Dead R."/>
            <person name="Young S."/>
            <person name="Zeng Q."/>
            <person name="Koehrsen M."/>
            <person name="Alvarado L."/>
            <person name="Berlin A."/>
            <person name="Chapman S.B."/>
            <person name="Chen Z."/>
            <person name="Freedman E."/>
            <person name="Gellesch M."/>
            <person name="Goldberg J."/>
            <person name="Griggs A."/>
            <person name="Gujja S."/>
            <person name="Heilman E.R."/>
            <person name="Heiman D."/>
            <person name="Hepburn T."/>
            <person name="Howarth C."/>
            <person name="Jen D."/>
            <person name="Larson L."/>
            <person name="Mehta T."/>
            <person name="Neiman D."/>
            <person name="Pearson M."/>
            <person name="Roberts A."/>
            <person name="Saif S."/>
            <person name="Shea T."/>
            <person name="Shenoy N."/>
            <person name="Sisk P."/>
            <person name="Stolte C."/>
            <person name="Sykes S."/>
            <person name="Walk T."/>
            <person name="White J."/>
            <person name="Yandava C."/>
            <person name="Haas B."/>
            <person name="Nusbaum C."/>
            <person name="Birren B."/>
        </authorList>
    </citation>
    <scope>NUCLEOTIDE SEQUENCE [LARGE SCALE GENOMIC DNA]</scope>
    <source>
        <strain evidence="4">ATCC 64411 / 73-15</strain>
    </source>
</reference>
<accession>A0A0C4DK60</accession>
<dbReference type="eggNOG" id="ENOG502SRWX">
    <property type="taxonomic scope" value="Eukaryota"/>
</dbReference>
<dbReference type="EMBL" id="GL876966">
    <property type="protein sequence ID" value="KLU81028.1"/>
    <property type="molecule type" value="Genomic_DNA"/>
</dbReference>
<evidence type="ECO:0000256" key="1">
    <source>
        <dbReference type="SAM" id="MobiDB-lite"/>
    </source>
</evidence>
<feature type="region of interest" description="Disordered" evidence="1">
    <location>
        <begin position="275"/>
        <end position="314"/>
    </location>
</feature>
<dbReference type="OrthoDB" id="4500473at2759"/>
<organism evidence="3 4">
    <name type="scientific">Magnaporthiopsis poae (strain ATCC 64411 / 73-15)</name>
    <name type="common">Kentucky bluegrass fungus</name>
    <name type="synonym">Magnaporthe poae</name>
    <dbReference type="NCBI Taxonomy" id="644358"/>
    <lineage>
        <taxon>Eukaryota</taxon>
        <taxon>Fungi</taxon>
        <taxon>Dikarya</taxon>
        <taxon>Ascomycota</taxon>
        <taxon>Pezizomycotina</taxon>
        <taxon>Sordariomycetes</taxon>
        <taxon>Sordariomycetidae</taxon>
        <taxon>Magnaporthales</taxon>
        <taxon>Magnaporthaceae</taxon>
        <taxon>Magnaporthiopsis</taxon>
    </lineage>
</organism>
<evidence type="ECO:0000313" key="2">
    <source>
        <dbReference type="EMBL" id="KLU81028.1"/>
    </source>
</evidence>
<dbReference type="EnsemblFungi" id="MAPG_00123T0">
    <property type="protein sequence ID" value="MAPG_00123T0"/>
    <property type="gene ID" value="MAPG_00123"/>
</dbReference>
<dbReference type="VEuPathDB" id="FungiDB:MAPG_00123"/>
<name>A0A0C4DK60_MAGP6</name>
<reference evidence="3" key="4">
    <citation type="journal article" date="2015" name="G3 (Bethesda)">
        <title>Genome sequences of three phytopathogenic species of the Magnaporthaceae family of fungi.</title>
        <authorList>
            <person name="Okagaki L.H."/>
            <person name="Nunes C.C."/>
            <person name="Sailsbery J."/>
            <person name="Clay B."/>
            <person name="Brown D."/>
            <person name="John T."/>
            <person name="Oh Y."/>
            <person name="Young N."/>
            <person name="Fitzgerald M."/>
            <person name="Haas B.J."/>
            <person name="Zeng Q."/>
            <person name="Young S."/>
            <person name="Adiconis X."/>
            <person name="Fan L."/>
            <person name="Levin J.Z."/>
            <person name="Mitchell T.K."/>
            <person name="Okubara P.A."/>
            <person name="Farman M.L."/>
            <person name="Kohn L.M."/>
            <person name="Birren B."/>
            <person name="Ma L.-J."/>
            <person name="Dean R.A."/>
        </authorList>
    </citation>
    <scope>NUCLEOTIDE SEQUENCE</scope>
    <source>
        <strain evidence="3">ATCC 64411 / 73-15</strain>
    </source>
</reference>
<dbReference type="STRING" id="644358.A0A0C4DK60"/>
<evidence type="ECO:0000313" key="3">
    <source>
        <dbReference type="EnsemblFungi" id="MAPG_00123T0"/>
    </source>
</evidence>
<reference evidence="2" key="2">
    <citation type="submission" date="2010-05" db="EMBL/GenBank/DDBJ databases">
        <title>The Genome Sequence of Magnaporthe poae strain ATCC 64411.</title>
        <authorList>
            <consortium name="The Broad Institute Genome Sequencing Platform"/>
            <consortium name="Broad Institute Genome Sequencing Center for Infectious Disease"/>
            <person name="Ma L.-J."/>
            <person name="Dead R."/>
            <person name="Young S."/>
            <person name="Zeng Q."/>
            <person name="Koehrsen M."/>
            <person name="Alvarado L."/>
            <person name="Berlin A."/>
            <person name="Chapman S.B."/>
            <person name="Chen Z."/>
            <person name="Freedman E."/>
            <person name="Gellesch M."/>
            <person name="Goldberg J."/>
            <person name="Griggs A."/>
            <person name="Gujja S."/>
            <person name="Heilman E.R."/>
            <person name="Heiman D."/>
            <person name="Hepburn T."/>
            <person name="Howarth C."/>
            <person name="Jen D."/>
            <person name="Larson L."/>
            <person name="Mehta T."/>
            <person name="Neiman D."/>
            <person name="Pearson M."/>
            <person name="Roberts A."/>
            <person name="Saif S."/>
            <person name="Shea T."/>
            <person name="Shenoy N."/>
            <person name="Sisk P."/>
            <person name="Stolte C."/>
            <person name="Sykes S."/>
            <person name="Walk T."/>
            <person name="White J."/>
            <person name="Yandava C."/>
            <person name="Haas B."/>
            <person name="Nusbaum C."/>
            <person name="Birren B."/>
        </authorList>
    </citation>
    <scope>NUCLEOTIDE SEQUENCE</scope>
    <source>
        <strain evidence="2">ATCC 64411</strain>
    </source>
</reference>
<proteinExistence type="predicted"/>
<dbReference type="AlphaFoldDB" id="A0A0C4DK60"/>
<gene>
    <name evidence="2" type="ORF">MAPG_00123</name>
</gene>
<feature type="compositionally biased region" description="Basic and acidic residues" evidence="1">
    <location>
        <begin position="276"/>
        <end position="299"/>
    </location>
</feature>
<protein>
    <submittedName>
        <fullName evidence="2 3">Uncharacterized protein</fullName>
    </submittedName>
</protein>
<evidence type="ECO:0000313" key="4">
    <source>
        <dbReference type="Proteomes" id="UP000011715"/>
    </source>
</evidence>
<dbReference type="Proteomes" id="UP000011715">
    <property type="component" value="Unassembled WGS sequence"/>
</dbReference>
<reference evidence="2" key="3">
    <citation type="submission" date="2011-03" db="EMBL/GenBank/DDBJ databases">
        <title>Annotation of Magnaporthe poae ATCC 64411.</title>
        <authorList>
            <person name="Ma L.-J."/>
            <person name="Dead R."/>
            <person name="Young S.K."/>
            <person name="Zeng Q."/>
            <person name="Gargeya S."/>
            <person name="Fitzgerald M."/>
            <person name="Haas B."/>
            <person name="Abouelleil A."/>
            <person name="Alvarado L."/>
            <person name="Arachchi H.M."/>
            <person name="Berlin A."/>
            <person name="Brown A."/>
            <person name="Chapman S.B."/>
            <person name="Chen Z."/>
            <person name="Dunbar C."/>
            <person name="Freedman E."/>
            <person name="Gearin G."/>
            <person name="Gellesch M."/>
            <person name="Goldberg J."/>
            <person name="Griggs A."/>
            <person name="Gujja S."/>
            <person name="Heiman D."/>
            <person name="Howarth C."/>
            <person name="Larson L."/>
            <person name="Lui A."/>
            <person name="MacDonald P.J.P."/>
            <person name="Mehta T."/>
            <person name="Montmayeur A."/>
            <person name="Murphy C."/>
            <person name="Neiman D."/>
            <person name="Pearson M."/>
            <person name="Priest M."/>
            <person name="Roberts A."/>
            <person name="Saif S."/>
            <person name="Shea T."/>
            <person name="Shenoy N."/>
            <person name="Sisk P."/>
            <person name="Stolte C."/>
            <person name="Sykes S."/>
            <person name="Yandava C."/>
            <person name="Wortman J."/>
            <person name="Nusbaum C."/>
            <person name="Birren B."/>
        </authorList>
    </citation>
    <scope>NUCLEOTIDE SEQUENCE</scope>
    <source>
        <strain evidence="2">ATCC 64411</strain>
    </source>
</reference>
<keyword evidence="4" id="KW-1185">Reference proteome</keyword>
<dbReference type="EMBL" id="ADBL01000023">
    <property type="status" value="NOT_ANNOTATED_CDS"/>
    <property type="molecule type" value="Genomic_DNA"/>
</dbReference>
<reference evidence="3" key="5">
    <citation type="submission" date="2015-06" db="UniProtKB">
        <authorList>
            <consortium name="EnsemblFungi"/>
        </authorList>
    </citation>
    <scope>IDENTIFICATION</scope>
    <source>
        <strain evidence="3">ATCC 64411</strain>
    </source>
</reference>
<dbReference type="OMA" id="DYIFAYQ"/>
<sequence>MLSQRPPVWHCLLHPLEASRAPTDTTRPAHGLVLNHSTITQAMANLVPTYIPAPNWDIPADSDLVVLGRLIKDPKDPESKIPGSSDVPIPPPKVYEGSKVDWATTLEQVRSNSVGLWAKCLQLVGGGLCLRQLKASVEDHRFDELQTTYFRPDDDYYAQVLEDPGVRAYLEVHRWRKPVYVITGIKTARVAKVATQSTTERGIGVEVKADATTVGVPLEVGPDVNTESTKKKGTRFGGSTDYIFAYRLTRMKPRLSKGGGATSENKAFVKGALYGKDGEGTETDLHDKFDIEEENKLGFEDSLETLGERDDASP</sequence>